<evidence type="ECO:0000313" key="2">
    <source>
        <dbReference type="Proteomes" id="UP000708208"/>
    </source>
</evidence>
<name>A0A8J2KXB6_9HEXA</name>
<dbReference type="OrthoDB" id="420169at2759"/>
<dbReference type="Proteomes" id="UP000708208">
    <property type="component" value="Unassembled WGS sequence"/>
</dbReference>
<evidence type="ECO:0000313" key="1">
    <source>
        <dbReference type="EMBL" id="CAG7825107.1"/>
    </source>
</evidence>
<protein>
    <submittedName>
        <fullName evidence="1">Uncharacterized protein</fullName>
    </submittedName>
</protein>
<dbReference type="AlphaFoldDB" id="A0A8J2KXB6"/>
<comment type="caution">
    <text evidence="1">The sequence shown here is derived from an EMBL/GenBank/DDBJ whole genome shotgun (WGS) entry which is preliminary data.</text>
</comment>
<dbReference type="EMBL" id="CAJVCH010534986">
    <property type="protein sequence ID" value="CAG7825107.1"/>
    <property type="molecule type" value="Genomic_DNA"/>
</dbReference>
<sequence length="215" mass="24887">MVSNKIISTDDIIIGPNKRKVFNLDMNAELAENESILILPTQTFHNIAGIRLITNKEETGEWKLELHNYTNIPQRIYATQQIGQVHIIKQAYEMKTDVIKTTPNEKEFSANDEVRDNEGNIINISKNLKTEDRLRVIKLVEKYKHLFTMNSLEVSKANVDEYELKVRDDEPVASRSYKLAPVERREIWRQINAMVKAGILRRSKSNYCAPAFLVK</sequence>
<gene>
    <name evidence="1" type="ORF">AFUS01_LOCUS35232</name>
</gene>
<organism evidence="1 2">
    <name type="scientific">Allacma fusca</name>
    <dbReference type="NCBI Taxonomy" id="39272"/>
    <lineage>
        <taxon>Eukaryota</taxon>
        <taxon>Metazoa</taxon>
        <taxon>Ecdysozoa</taxon>
        <taxon>Arthropoda</taxon>
        <taxon>Hexapoda</taxon>
        <taxon>Collembola</taxon>
        <taxon>Symphypleona</taxon>
        <taxon>Sminthuridae</taxon>
        <taxon>Allacma</taxon>
    </lineage>
</organism>
<feature type="non-terminal residue" evidence="1">
    <location>
        <position position="215"/>
    </location>
</feature>
<reference evidence="1" key="1">
    <citation type="submission" date="2021-06" db="EMBL/GenBank/DDBJ databases">
        <authorList>
            <person name="Hodson N. C."/>
            <person name="Mongue J. A."/>
            <person name="Jaron S. K."/>
        </authorList>
    </citation>
    <scope>NUCLEOTIDE SEQUENCE</scope>
</reference>
<proteinExistence type="predicted"/>
<accession>A0A8J2KXB6</accession>
<keyword evidence="2" id="KW-1185">Reference proteome</keyword>